<evidence type="ECO:0000256" key="1">
    <source>
        <dbReference type="SAM" id="Phobius"/>
    </source>
</evidence>
<keyword evidence="1" id="KW-1133">Transmembrane helix</keyword>
<dbReference type="GeneID" id="301141846"/>
<name>A0ABU6NYB3_9BACI</name>
<keyword evidence="1" id="KW-0812">Transmembrane</keyword>
<accession>A0ABU6NYB3</accession>
<feature type="transmembrane region" description="Helical" evidence="1">
    <location>
        <begin position="76"/>
        <end position="97"/>
    </location>
</feature>
<dbReference type="InterPro" id="IPR043993">
    <property type="entry name" value="T4SS_pilin"/>
</dbReference>
<evidence type="ECO:0000313" key="3">
    <source>
        <dbReference type="Proteomes" id="UP001342826"/>
    </source>
</evidence>
<comment type="caution">
    <text evidence="2">The sequence shown here is derived from an EMBL/GenBank/DDBJ whole genome shotgun (WGS) entry which is preliminary data.</text>
</comment>
<protein>
    <recommendedName>
        <fullName evidence="4">TrbC/VirB2 family protein</fullName>
    </recommendedName>
</protein>
<dbReference type="Proteomes" id="UP001342826">
    <property type="component" value="Unassembled WGS sequence"/>
</dbReference>
<keyword evidence="1" id="KW-0472">Membrane</keyword>
<dbReference type="RefSeq" id="WP_066231535.1">
    <property type="nucleotide sequence ID" value="NZ_JARTFS010000009.1"/>
</dbReference>
<feature type="transmembrane region" description="Helical" evidence="1">
    <location>
        <begin position="43"/>
        <end position="70"/>
    </location>
</feature>
<gene>
    <name evidence="2" type="ORF">P9271_12400</name>
</gene>
<keyword evidence="3" id="KW-1185">Reference proteome</keyword>
<evidence type="ECO:0000313" key="2">
    <source>
        <dbReference type="EMBL" id="MED4402117.1"/>
    </source>
</evidence>
<sequence>MFLKLGTKLALNDFALGSTKITQDIYTGGNTKINEAITKVIKLVGGIGGGAFTLAILIIALVIIFGSISAAKMRTVWMALISCTAGALVFYAAWYLAPAIGDIMK</sequence>
<dbReference type="EMBL" id="JARTFS010000009">
    <property type="protein sequence ID" value="MED4402117.1"/>
    <property type="molecule type" value="Genomic_DNA"/>
</dbReference>
<reference evidence="2 3" key="1">
    <citation type="submission" date="2023-03" db="EMBL/GenBank/DDBJ databases">
        <title>Bacillus Genome Sequencing.</title>
        <authorList>
            <person name="Dunlap C."/>
        </authorList>
    </citation>
    <scope>NUCLEOTIDE SEQUENCE [LARGE SCALE GENOMIC DNA]</scope>
    <source>
        <strain evidence="2 3">NRS-1717</strain>
    </source>
</reference>
<organism evidence="2 3">
    <name type="scientific">Metabacillus fastidiosus</name>
    <dbReference type="NCBI Taxonomy" id="1458"/>
    <lineage>
        <taxon>Bacteria</taxon>
        <taxon>Bacillati</taxon>
        <taxon>Bacillota</taxon>
        <taxon>Bacilli</taxon>
        <taxon>Bacillales</taxon>
        <taxon>Bacillaceae</taxon>
        <taxon>Metabacillus</taxon>
    </lineage>
</organism>
<dbReference type="Pfam" id="PF18895">
    <property type="entry name" value="T4SS_pilin"/>
    <property type="match status" value="1"/>
</dbReference>
<evidence type="ECO:0008006" key="4">
    <source>
        <dbReference type="Google" id="ProtNLM"/>
    </source>
</evidence>
<proteinExistence type="predicted"/>